<keyword evidence="1" id="KW-0812">Transmembrane</keyword>
<keyword evidence="3" id="KW-1185">Reference proteome</keyword>
<feature type="transmembrane region" description="Helical" evidence="1">
    <location>
        <begin position="41"/>
        <end position="59"/>
    </location>
</feature>
<reference evidence="2 3" key="1">
    <citation type="journal article" date="2004" name="Extremophiles">
        <title>Halobacillus locisalis sp. nov., a halophilic bacterium isolated from a marine solar saltern of the Yellow Sea in Korea.</title>
        <authorList>
            <person name="Yoon J.H."/>
            <person name="Kang K.H."/>
            <person name="Oh T.K."/>
            <person name="Park Y.H."/>
        </authorList>
    </citation>
    <scope>NUCLEOTIDE SEQUENCE [LARGE SCALE GENOMIC DNA]</scope>
    <source>
        <strain evidence="2 3">KCTC 3788</strain>
    </source>
</reference>
<dbReference type="Proteomes" id="UP000571017">
    <property type="component" value="Unassembled WGS sequence"/>
</dbReference>
<organism evidence="2 3">
    <name type="scientific">Halobacillus locisalis</name>
    <dbReference type="NCBI Taxonomy" id="220753"/>
    <lineage>
        <taxon>Bacteria</taxon>
        <taxon>Bacillati</taxon>
        <taxon>Bacillota</taxon>
        <taxon>Bacilli</taxon>
        <taxon>Bacillales</taxon>
        <taxon>Bacillaceae</taxon>
        <taxon>Halobacillus</taxon>
    </lineage>
</organism>
<accession>A0A838CW37</accession>
<evidence type="ECO:0000313" key="3">
    <source>
        <dbReference type="Proteomes" id="UP000571017"/>
    </source>
</evidence>
<keyword evidence="1" id="KW-0472">Membrane</keyword>
<evidence type="ECO:0000313" key="2">
    <source>
        <dbReference type="EMBL" id="MBA2176049.1"/>
    </source>
</evidence>
<dbReference type="EMBL" id="JACEFG010000003">
    <property type="protein sequence ID" value="MBA2176049.1"/>
    <property type="molecule type" value="Genomic_DNA"/>
</dbReference>
<gene>
    <name evidence="2" type="ORF">H0266_14220</name>
</gene>
<feature type="transmembrane region" description="Helical" evidence="1">
    <location>
        <begin position="7"/>
        <end position="29"/>
    </location>
</feature>
<protein>
    <submittedName>
        <fullName evidence="2">Uncharacterized protein</fullName>
    </submittedName>
</protein>
<comment type="caution">
    <text evidence="2">The sequence shown here is derived from an EMBL/GenBank/DDBJ whole genome shotgun (WGS) entry which is preliminary data.</text>
</comment>
<sequence length="94" mass="10583">MKKVFSILSAIFIIMGFSLIYSISTGWGVHDLLTFGTTGPVSLLFFNIYNFLGLVFAFIGEKNKFRDILIACSSMLLVYTLIFTFIGIYGFREA</sequence>
<proteinExistence type="predicted"/>
<evidence type="ECO:0000256" key="1">
    <source>
        <dbReference type="SAM" id="Phobius"/>
    </source>
</evidence>
<dbReference type="AlphaFoldDB" id="A0A838CW37"/>
<dbReference type="RefSeq" id="WP_181473092.1">
    <property type="nucleotide sequence ID" value="NZ_JACEFG010000003.1"/>
</dbReference>
<name>A0A838CW37_9BACI</name>
<feature type="transmembrane region" description="Helical" evidence="1">
    <location>
        <begin position="68"/>
        <end position="91"/>
    </location>
</feature>
<keyword evidence="1" id="KW-1133">Transmembrane helix</keyword>